<reference evidence="1 2" key="1">
    <citation type="journal article" date="2021" name="BMC Genomics">
        <title>Datura genome reveals duplications of psychoactive alkaloid biosynthetic genes and high mutation rate following tissue culture.</title>
        <authorList>
            <person name="Rajewski A."/>
            <person name="Carter-House D."/>
            <person name="Stajich J."/>
            <person name="Litt A."/>
        </authorList>
    </citation>
    <scope>NUCLEOTIDE SEQUENCE [LARGE SCALE GENOMIC DNA]</scope>
    <source>
        <strain evidence="1">AR-01</strain>
    </source>
</reference>
<organism evidence="1 2">
    <name type="scientific">Datura stramonium</name>
    <name type="common">Jimsonweed</name>
    <name type="synonym">Common thornapple</name>
    <dbReference type="NCBI Taxonomy" id="4076"/>
    <lineage>
        <taxon>Eukaryota</taxon>
        <taxon>Viridiplantae</taxon>
        <taxon>Streptophyta</taxon>
        <taxon>Embryophyta</taxon>
        <taxon>Tracheophyta</taxon>
        <taxon>Spermatophyta</taxon>
        <taxon>Magnoliopsida</taxon>
        <taxon>eudicotyledons</taxon>
        <taxon>Gunneridae</taxon>
        <taxon>Pentapetalae</taxon>
        <taxon>asterids</taxon>
        <taxon>lamiids</taxon>
        <taxon>Solanales</taxon>
        <taxon>Solanaceae</taxon>
        <taxon>Solanoideae</taxon>
        <taxon>Datureae</taxon>
        <taxon>Datura</taxon>
    </lineage>
</organism>
<dbReference type="Proteomes" id="UP000823775">
    <property type="component" value="Unassembled WGS sequence"/>
</dbReference>
<proteinExistence type="predicted"/>
<keyword evidence="2" id="KW-1185">Reference proteome</keyword>
<accession>A0ABS8VH42</accession>
<comment type="caution">
    <text evidence="1">The sequence shown here is derived from an EMBL/GenBank/DDBJ whole genome shotgun (WGS) entry which is preliminary data.</text>
</comment>
<evidence type="ECO:0000313" key="2">
    <source>
        <dbReference type="Proteomes" id="UP000823775"/>
    </source>
</evidence>
<evidence type="ECO:0000313" key="1">
    <source>
        <dbReference type="EMBL" id="MCD9646187.1"/>
    </source>
</evidence>
<gene>
    <name evidence="1" type="ORF">HAX54_035856</name>
</gene>
<protein>
    <submittedName>
        <fullName evidence="1">Uncharacterized protein</fullName>
    </submittedName>
</protein>
<name>A0ABS8VH42_DATST</name>
<sequence>MLSLPGTLTHTHTTHSFSSSIAVFSKLHGYKNPNFSTFTLCHLSIFRLLADDGQDFFTSSMRFMIVLMPWVCRRTFSGAFLHTVG</sequence>
<dbReference type="EMBL" id="JACEIK010004704">
    <property type="protein sequence ID" value="MCD9646187.1"/>
    <property type="molecule type" value="Genomic_DNA"/>
</dbReference>